<accession>A0A0A9F759</accession>
<evidence type="ECO:0000313" key="1">
    <source>
        <dbReference type="EMBL" id="JAE08890.1"/>
    </source>
</evidence>
<protein>
    <submittedName>
        <fullName evidence="1">Uncharacterized protein</fullName>
    </submittedName>
</protein>
<organism evidence="1">
    <name type="scientific">Arundo donax</name>
    <name type="common">Giant reed</name>
    <name type="synonym">Donax arundinaceus</name>
    <dbReference type="NCBI Taxonomy" id="35708"/>
    <lineage>
        <taxon>Eukaryota</taxon>
        <taxon>Viridiplantae</taxon>
        <taxon>Streptophyta</taxon>
        <taxon>Embryophyta</taxon>
        <taxon>Tracheophyta</taxon>
        <taxon>Spermatophyta</taxon>
        <taxon>Magnoliopsida</taxon>
        <taxon>Liliopsida</taxon>
        <taxon>Poales</taxon>
        <taxon>Poaceae</taxon>
        <taxon>PACMAD clade</taxon>
        <taxon>Arundinoideae</taxon>
        <taxon>Arundineae</taxon>
        <taxon>Arundo</taxon>
    </lineage>
</organism>
<dbReference type="AlphaFoldDB" id="A0A0A9F759"/>
<reference evidence="1" key="1">
    <citation type="submission" date="2014-09" db="EMBL/GenBank/DDBJ databases">
        <authorList>
            <person name="Magalhaes I.L.F."/>
            <person name="Oliveira U."/>
            <person name="Santos F.R."/>
            <person name="Vidigal T.H.D.A."/>
            <person name="Brescovit A.D."/>
            <person name="Santos A.J."/>
        </authorList>
    </citation>
    <scope>NUCLEOTIDE SEQUENCE</scope>
    <source>
        <tissue evidence="1">Shoot tissue taken approximately 20 cm above the soil surface</tissue>
    </source>
</reference>
<reference evidence="1" key="2">
    <citation type="journal article" date="2015" name="Data Brief">
        <title>Shoot transcriptome of the giant reed, Arundo donax.</title>
        <authorList>
            <person name="Barrero R.A."/>
            <person name="Guerrero F.D."/>
            <person name="Moolhuijzen P."/>
            <person name="Goolsby J.A."/>
            <person name="Tidwell J."/>
            <person name="Bellgard S.E."/>
            <person name="Bellgard M.I."/>
        </authorList>
    </citation>
    <scope>NUCLEOTIDE SEQUENCE</scope>
    <source>
        <tissue evidence="1">Shoot tissue taken approximately 20 cm above the soil surface</tissue>
    </source>
</reference>
<name>A0A0A9F759_ARUDO</name>
<dbReference type="EMBL" id="GBRH01189006">
    <property type="protein sequence ID" value="JAE08890.1"/>
    <property type="molecule type" value="Transcribed_RNA"/>
</dbReference>
<sequence>MLLDDWFACIMSFTTFLNKISILRNRNSFAIQLFDPFFFPFICLFTEC</sequence>
<proteinExistence type="predicted"/>